<gene>
    <name evidence="2" type="ORF">NYPRO_LOCUS403</name>
</gene>
<evidence type="ECO:0000313" key="2">
    <source>
        <dbReference type="EMBL" id="CAD7667059.1"/>
    </source>
</evidence>
<sequence length="213" mass="23261">MKERRLCAARAHWPWCAWRCCCCGPGEPWGRSCSRSSPPGPGRRTGCPTSPTSTSTWRSSSTAALSLRTPRNLKTLKTPRKLPTPQEPHQQTPRNPYQRMLRNPPDRPPGNPNLRPPPRAPGRRAWAGWHLSGAPELGAGGAGQRGSPGLCGVDTRAPGTSFSRQGPDLHLPDSSLLAHPPPLYSSGSLNSYLLTFLTTTYPKTIKRNISMAW</sequence>
<protein>
    <submittedName>
        <fullName evidence="2">(raccoon dog) hypothetical protein</fullName>
    </submittedName>
</protein>
<dbReference type="EMBL" id="CAJHUB010000649">
    <property type="protein sequence ID" value="CAD7667059.1"/>
    <property type="molecule type" value="Genomic_DNA"/>
</dbReference>
<evidence type="ECO:0000256" key="1">
    <source>
        <dbReference type="SAM" id="MobiDB-lite"/>
    </source>
</evidence>
<comment type="caution">
    <text evidence="2">The sequence shown here is derived from an EMBL/GenBank/DDBJ whole genome shotgun (WGS) entry which is preliminary data.</text>
</comment>
<reference evidence="2" key="1">
    <citation type="submission" date="2020-12" db="EMBL/GenBank/DDBJ databases">
        <authorList>
            <consortium name="Molecular Ecology Group"/>
        </authorList>
    </citation>
    <scope>NUCLEOTIDE SEQUENCE</scope>
    <source>
        <strain evidence="2">TBG_1078</strain>
    </source>
</reference>
<feature type="compositionally biased region" description="Low complexity" evidence="1">
    <location>
        <begin position="33"/>
        <end position="69"/>
    </location>
</feature>
<proteinExistence type="predicted"/>
<feature type="region of interest" description="Disordered" evidence="1">
    <location>
        <begin position="33"/>
        <end position="125"/>
    </location>
</feature>
<name>A0A811XQL7_NYCPR</name>
<organism evidence="2 3">
    <name type="scientific">Nyctereutes procyonoides</name>
    <name type="common">Raccoon dog</name>
    <name type="synonym">Canis procyonoides</name>
    <dbReference type="NCBI Taxonomy" id="34880"/>
    <lineage>
        <taxon>Eukaryota</taxon>
        <taxon>Metazoa</taxon>
        <taxon>Chordata</taxon>
        <taxon>Craniata</taxon>
        <taxon>Vertebrata</taxon>
        <taxon>Euteleostomi</taxon>
        <taxon>Mammalia</taxon>
        <taxon>Eutheria</taxon>
        <taxon>Laurasiatheria</taxon>
        <taxon>Carnivora</taxon>
        <taxon>Caniformia</taxon>
        <taxon>Canidae</taxon>
        <taxon>Nyctereutes</taxon>
    </lineage>
</organism>
<keyword evidence="3" id="KW-1185">Reference proteome</keyword>
<dbReference type="Proteomes" id="UP000645828">
    <property type="component" value="Unassembled WGS sequence"/>
</dbReference>
<dbReference type="AlphaFoldDB" id="A0A811XQL7"/>
<evidence type="ECO:0000313" key="3">
    <source>
        <dbReference type="Proteomes" id="UP000645828"/>
    </source>
</evidence>
<accession>A0A811XQL7</accession>
<feature type="compositionally biased region" description="Pro residues" evidence="1">
    <location>
        <begin position="106"/>
        <end position="120"/>
    </location>
</feature>